<gene>
    <name evidence="1" type="ORF">LCGC14_0415670</name>
</gene>
<sequence>MKTGKKKCPDCDATMIIESHSVSVECQDIELDFPTCKECGYVEYDTNY</sequence>
<comment type="caution">
    <text evidence="1">The sequence shown here is derived from an EMBL/GenBank/DDBJ whole genome shotgun (WGS) entry which is preliminary data.</text>
</comment>
<accession>A0A0F9VED2</accession>
<dbReference type="EMBL" id="LAZR01000373">
    <property type="protein sequence ID" value="KKN71921.1"/>
    <property type="molecule type" value="Genomic_DNA"/>
</dbReference>
<organism evidence="1">
    <name type="scientific">marine sediment metagenome</name>
    <dbReference type="NCBI Taxonomy" id="412755"/>
    <lineage>
        <taxon>unclassified sequences</taxon>
        <taxon>metagenomes</taxon>
        <taxon>ecological metagenomes</taxon>
    </lineage>
</organism>
<name>A0A0F9VED2_9ZZZZ</name>
<reference evidence="1" key="1">
    <citation type="journal article" date="2015" name="Nature">
        <title>Complex archaea that bridge the gap between prokaryotes and eukaryotes.</title>
        <authorList>
            <person name="Spang A."/>
            <person name="Saw J.H."/>
            <person name="Jorgensen S.L."/>
            <person name="Zaremba-Niedzwiedzka K."/>
            <person name="Martijn J."/>
            <person name="Lind A.E."/>
            <person name="van Eijk R."/>
            <person name="Schleper C."/>
            <person name="Guy L."/>
            <person name="Ettema T.J."/>
        </authorList>
    </citation>
    <scope>NUCLEOTIDE SEQUENCE</scope>
</reference>
<evidence type="ECO:0000313" key="1">
    <source>
        <dbReference type="EMBL" id="KKN71921.1"/>
    </source>
</evidence>
<evidence type="ECO:0008006" key="2">
    <source>
        <dbReference type="Google" id="ProtNLM"/>
    </source>
</evidence>
<proteinExistence type="predicted"/>
<protein>
    <recommendedName>
        <fullName evidence="2">Transcription factor zinc-finger domain-containing protein</fullName>
    </recommendedName>
</protein>
<dbReference type="AlphaFoldDB" id="A0A0F9VED2"/>